<keyword evidence="4 16" id="KW-0812">Transmembrane</keyword>
<evidence type="ECO:0000256" key="13">
    <source>
        <dbReference type="ARBA" id="ARBA00047951"/>
    </source>
</evidence>
<dbReference type="InterPro" id="IPR000719">
    <property type="entry name" value="Prot_kinase_dom"/>
</dbReference>
<dbReference type="PROSITE" id="PS00107">
    <property type="entry name" value="PROTEIN_KINASE_ATP"/>
    <property type="match status" value="1"/>
</dbReference>
<evidence type="ECO:0000256" key="10">
    <source>
        <dbReference type="ARBA" id="ARBA00023136"/>
    </source>
</evidence>
<dbReference type="FunFam" id="3.30.200.20:FF:000481">
    <property type="entry name" value="Wall-associated receptor kinase-like 14"/>
    <property type="match status" value="1"/>
</dbReference>
<comment type="subcellular location">
    <subcellularLocation>
        <location evidence="1">Membrane</location>
        <topology evidence="1">Single-pass membrane protein</topology>
    </subcellularLocation>
</comment>
<proteinExistence type="predicted"/>
<keyword evidence="10 16" id="KW-0472">Membrane</keyword>
<keyword evidence="3" id="KW-0808">Transferase</keyword>
<evidence type="ECO:0000313" key="19">
    <source>
        <dbReference type="EMBL" id="OVA18604.1"/>
    </source>
</evidence>
<evidence type="ECO:0000256" key="2">
    <source>
        <dbReference type="ARBA" id="ARBA00022527"/>
    </source>
</evidence>
<evidence type="ECO:0000256" key="11">
    <source>
        <dbReference type="ARBA" id="ARBA00023180"/>
    </source>
</evidence>
<dbReference type="Gene3D" id="3.30.200.20">
    <property type="entry name" value="Phosphorylase Kinase, domain 1"/>
    <property type="match status" value="1"/>
</dbReference>
<comment type="catalytic activity">
    <reaction evidence="13">
        <text>L-threonyl-[protein] + ATP = O-phospho-L-threonyl-[protein] + ADP + H(+)</text>
        <dbReference type="Rhea" id="RHEA:46608"/>
        <dbReference type="Rhea" id="RHEA-COMP:11060"/>
        <dbReference type="Rhea" id="RHEA-COMP:11605"/>
        <dbReference type="ChEBI" id="CHEBI:15378"/>
        <dbReference type="ChEBI" id="CHEBI:30013"/>
        <dbReference type="ChEBI" id="CHEBI:30616"/>
        <dbReference type="ChEBI" id="CHEBI:61977"/>
        <dbReference type="ChEBI" id="CHEBI:456216"/>
    </reaction>
</comment>
<dbReference type="FunFam" id="1.10.510.10:FF:000161">
    <property type="entry name" value="Wall-associated receptor kinase-like 20"/>
    <property type="match status" value="1"/>
</dbReference>
<feature type="signal peptide" evidence="17">
    <location>
        <begin position="1"/>
        <end position="27"/>
    </location>
</feature>
<protein>
    <submittedName>
        <fullName evidence="19">Protein kinase domain</fullName>
    </submittedName>
</protein>
<name>A0A200R796_MACCD</name>
<evidence type="ECO:0000256" key="17">
    <source>
        <dbReference type="SAM" id="SignalP"/>
    </source>
</evidence>
<evidence type="ECO:0000256" key="9">
    <source>
        <dbReference type="ARBA" id="ARBA00022989"/>
    </source>
</evidence>
<dbReference type="Pfam" id="PF00069">
    <property type="entry name" value="Pkinase"/>
    <property type="match status" value="1"/>
</dbReference>
<dbReference type="PANTHER" id="PTHR46008:SF62">
    <property type="entry name" value="PROTEIN KINASE DOMAIN-CONTAINING PROTEIN"/>
    <property type="match status" value="1"/>
</dbReference>
<keyword evidence="5 17" id="KW-0732">Signal</keyword>
<evidence type="ECO:0000256" key="5">
    <source>
        <dbReference type="ARBA" id="ARBA00022729"/>
    </source>
</evidence>
<dbReference type="AlphaFoldDB" id="A0A200R796"/>
<feature type="domain" description="Protein kinase" evidence="18">
    <location>
        <begin position="328"/>
        <end position="605"/>
    </location>
</feature>
<feature type="binding site" evidence="15">
    <location>
        <position position="356"/>
    </location>
    <ligand>
        <name>ATP</name>
        <dbReference type="ChEBI" id="CHEBI:30616"/>
    </ligand>
</feature>
<accession>A0A200R796</accession>
<evidence type="ECO:0000256" key="4">
    <source>
        <dbReference type="ARBA" id="ARBA00022692"/>
    </source>
</evidence>
<dbReference type="InterPro" id="IPR011009">
    <property type="entry name" value="Kinase-like_dom_sf"/>
</dbReference>
<dbReference type="GO" id="GO:0004674">
    <property type="term" value="F:protein serine/threonine kinase activity"/>
    <property type="evidence" value="ECO:0007669"/>
    <property type="project" value="UniProtKB-KW"/>
</dbReference>
<dbReference type="PANTHER" id="PTHR46008">
    <property type="entry name" value="LEAF RUST 10 DISEASE-RESISTANCE LOCUS RECEPTOR-LIKE PROTEIN KINASE-LIKE 1.4"/>
    <property type="match status" value="1"/>
</dbReference>
<sequence length="697" mass="77500">MNRNHLNFAHLLLLTISILLVINITQASPSCNQICLGSSHNPLPFPFGFSDGCHIRLNCSSNGDILIGEFQVQNVTTDSLLLRVLPNCSRSIKTLIPLFSSTYALTWKNGLLLQHCTFPQPDCVIPKPLLQTQFEFGDCGPPSCFSAKEGDEGESFMTYANVSRSGCKFLYSSVTVENSSSLVSLEFRTLQLGWWLEGACNCSSNASCNEIVSPANQRRGFQCRCLDGYEGDGYRAGRGCWKATSHCNPNRYMSGKCGGTTRIAVLIGGVVAGASLMAGLAFLCFTIRRRSTASKIRKSTKELLSEAEGSCSVPFYRYKEMKRATYGFSEKHRLGTGAYGTVYAGKLNNDEWVAIKRIRYRDQDSIEQVVNEIKLLSSVKHPNLVRLLGFCIERGEQILVYEFMPNGTLSQHLQRERGTGLSWPVRLAIASETAQAITHLHFALDPPIYHRDIKSSNILLDLNFNSKVADFGLSRLGMTELSHISTVPQGTPGYLDPQYHQNFHLSDRSDVYSFGVVLLEIITGMKVVDFSRPPNEVNLAAFAMEKIRKGCLDEIIDPFLDQHKDAWTLSSLHKVAELAFRCLAFHSETRPSMMEVAAELEHIRFSGCAPLKEEDNICIRSSLDSCCSSPCNGNEKLQDVSVKKVVVEDLKLVVPQIHSYVFSTEELRDCSPVSVQEIWLTDESSPSTNSLLFNVVH</sequence>
<dbReference type="GO" id="GO:0005524">
    <property type="term" value="F:ATP binding"/>
    <property type="evidence" value="ECO:0007669"/>
    <property type="project" value="UniProtKB-UniRule"/>
</dbReference>
<comment type="function">
    <text evidence="14">Serine/threonine-protein kinase that may function as a signaling receptor of extracellular matrix component.</text>
</comment>
<evidence type="ECO:0000256" key="7">
    <source>
        <dbReference type="ARBA" id="ARBA00022777"/>
    </source>
</evidence>
<dbReference type="InterPro" id="IPR008271">
    <property type="entry name" value="Ser/Thr_kinase_AS"/>
</dbReference>
<dbReference type="FunCoup" id="A0A200R796">
    <property type="interactions" value="1231"/>
</dbReference>
<keyword evidence="7 19" id="KW-0418">Kinase</keyword>
<evidence type="ECO:0000256" key="14">
    <source>
        <dbReference type="ARBA" id="ARBA00056804"/>
    </source>
</evidence>
<keyword evidence="11" id="KW-0325">Glycoprotein</keyword>
<evidence type="ECO:0000256" key="6">
    <source>
        <dbReference type="ARBA" id="ARBA00022741"/>
    </source>
</evidence>
<evidence type="ECO:0000259" key="18">
    <source>
        <dbReference type="PROSITE" id="PS50011"/>
    </source>
</evidence>
<comment type="caution">
    <text evidence="19">The sequence shown here is derived from an EMBL/GenBank/DDBJ whole genome shotgun (WGS) entry which is preliminary data.</text>
</comment>
<dbReference type="InterPro" id="IPR017441">
    <property type="entry name" value="Protein_kinase_ATP_BS"/>
</dbReference>
<evidence type="ECO:0000313" key="20">
    <source>
        <dbReference type="Proteomes" id="UP000195402"/>
    </source>
</evidence>
<dbReference type="Proteomes" id="UP000195402">
    <property type="component" value="Unassembled WGS sequence"/>
</dbReference>
<dbReference type="SUPFAM" id="SSF56112">
    <property type="entry name" value="Protein kinase-like (PK-like)"/>
    <property type="match status" value="1"/>
</dbReference>
<evidence type="ECO:0000256" key="3">
    <source>
        <dbReference type="ARBA" id="ARBA00022679"/>
    </source>
</evidence>
<dbReference type="Gene3D" id="1.10.510.10">
    <property type="entry name" value="Transferase(Phosphotransferase) domain 1"/>
    <property type="match status" value="1"/>
</dbReference>
<keyword evidence="20" id="KW-1185">Reference proteome</keyword>
<feature type="transmembrane region" description="Helical" evidence="16">
    <location>
        <begin position="263"/>
        <end position="287"/>
    </location>
</feature>
<dbReference type="PROSITE" id="PS50011">
    <property type="entry name" value="PROTEIN_KINASE_DOM"/>
    <property type="match status" value="1"/>
</dbReference>
<dbReference type="STRING" id="56857.A0A200R796"/>
<evidence type="ECO:0000256" key="15">
    <source>
        <dbReference type="PROSITE-ProRule" id="PRU10141"/>
    </source>
</evidence>
<feature type="chain" id="PRO_5012216641" evidence="17">
    <location>
        <begin position="28"/>
        <end position="697"/>
    </location>
</feature>
<keyword evidence="2" id="KW-0723">Serine/threonine-protein kinase</keyword>
<dbReference type="OrthoDB" id="4062651at2759"/>
<keyword evidence="9 16" id="KW-1133">Transmembrane helix</keyword>
<dbReference type="Gene3D" id="2.10.25.10">
    <property type="entry name" value="Laminin"/>
    <property type="match status" value="1"/>
</dbReference>
<dbReference type="OMA" id="NSTCAAY"/>
<evidence type="ECO:0000256" key="1">
    <source>
        <dbReference type="ARBA" id="ARBA00004167"/>
    </source>
</evidence>
<evidence type="ECO:0000256" key="8">
    <source>
        <dbReference type="ARBA" id="ARBA00022840"/>
    </source>
</evidence>
<evidence type="ECO:0000256" key="12">
    <source>
        <dbReference type="ARBA" id="ARBA00047558"/>
    </source>
</evidence>
<keyword evidence="8 15" id="KW-0067">ATP-binding</keyword>
<gene>
    <name evidence="19" type="ORF">BVC80_1831g154</name>
</gene>
<comment type="catalytic activity">
    <reaction evidence="12">
        <text>L-seryl-[protein] + ATP = O-phospho-L-seryl-[protein] + ADP + H(+)</text>
        <dbReference type="Rhea" id="RHEA:17989"/>
        <dbReference type="Rhea" id="RHEA-COMP:9863"/>
        <dbReference type="Rhea" id="RHEA-COMP:11604"/>
        <dbReference type="ChEBI" id="CHEBI:15378"/>
        <dbReference type="ChEBI" id="CHEBI:29999"/>
        <dbReference type="ChEBI" id="CHEBI:30616"/>
        <dbReference type="ChEBI" id="CHEBI:83421"/>
        <dbReference type="ChEBI" id="CHEBI:456216"/>
    </reaction>
</comment>
<keyword evidence="6 15" id="KW-0547">Nucleotide-binding</keyword>
<dbReference type="CDD" id="cd14066">
    <property type="entry name" value="STKc_IRAK"/>
    <property type="match status" value="1"/>
</dbReference>
<dbReference type="PROSITE" id="PS00108">
    <property type="entry name" value="PROTEIN_KINASE_ST"/>
    <property type="match status" value="1"/>
</dbReference>
<organism evidence="19 20">
    <name type="scientific">Macleaya cordata</name>
    <name type="common">Five-seeded plume-poppy</name>
    <name type="synonym">Bocconia cordata</name>
    <dbReference type="NCBI Taxonomy" id="56857"/>
    <lineage>
        <taxon>Eukaryota</taxon>
        <taxon>Viridiplantae</taxon>
        <taxon>Streptophyta</taxon>
        <taxon>Embryophyta</taxon>
        <taxon>Tracheophyta</taxon>
        <taxon>Spermatophyta</taxon>
        <taxon>Magnoliopsida</taxon>
        <taxon>Ranunculales</taxon>
        <taxon>Papaveraceae</taxon>
        <taxon>Papaveroideae</taxon>
        <taxon>Macleaya</taxon>
    </lineage>
</organism>
<dbReference type="SMART" id="SM00220">
    <property type="entry name" value="S_TKc"/>
    <property type="match status" value="1"/>
</dbReference>
<reference evidence="19 20" key="1">
    <citation type="journal article" date="2017" name="Mol. Plant">
        <title>The Genome of Medicinal Plant Macleaya cordata Provides New Insights into Benzylisoquinoline Alkaloids Metabolism.</title>
        <authorList>
            <person name="Liu X."/>
            <person name="Liu Y."/>
            <person name="Huang P."/>
            <person name="Ma Y."/>
            <person name="Qing Z."/>
            <person name="Tang Q."/>
            <person name="Cao H."/>
            <person name="Cheng P."/>
            <person name="Zheng Y."/>
            <person name="Yuan Z."/>
            <person name="Zhou Y."/>
            <person name="Liu J."/>
            <person name="Tang Z."/>
            <person name="Zhuo Y."/>
            <person name="Zhang Y."/>
            <person name="Yu L."/>
            <person name="Huang J."/>
            <person name="Yang P."/>
            <person name="Peng Q."/>
            <person name="Zhang J."/>
            <person name="Jiang W."/>
            <person name="Zhang Z."/>
            <person name="Lin K."/>
            <person name="Ro D.K."/>
            <person name="Chen X."/>
            <person name="Xiong X."/>
            <person name="Shang Y."/>
            <person name="Huang S."/>
            <person name="Zeng J."/>
        </authorList>
    </citation>
    <scope>NUCLEOTIDE SEQUENCE [LARGE SCALE GENOMIC DNA]</scope>
    <source>
        <strain evidence="20">cv. BLH2017</strain>
        <tissue evidence="19">Root</tissue>
    </source>
</reference>
<dbReference type="EMBL" id="MVGT01000435">
    <property type="protein sequence ID" value="OVA18604.1"/>
    <property type="molecule type" value="Genomic_DNA"/>
</dbReference>
<evidence type="ECO:0000256" key="16">
    <source>
        <dbReference type="SAM" id="Phobius"/>
    </source>
</evidence>
<dbReference type="GO" id="GO:0005886">
    <property type="term" value="C:plasma membrane"/>
    <property type="evidence" value="ECO:0007669"/>
    <property type="project" value="UniProtKB-ARBA"/>
</dbReference>
<dbReference type="InParanoid" id="A0A200R796"/>